<dbReference type="Pfam" id="PF00990">
    <property type="entry name" value="GGDEF"/>
    <property type="match status" value="1"/>
</dbReference>
<name>A0A0K6IM00_9GAMM</name>
<dbReference type="CDD" id="cd01949">
    <property type="entry name" value="GGDEF"/>
    <property type="match status" value="1"/>
</dbReference>
<dbReference type="NCBIfam" id="TIGR00254">
    <property type="entry name" value="GGDEF"/>
    <property type="match status" value="1"/>
</dbReference>
<evidence type="ECO:0000313" key="7">
    <source>
        <dbReference type="Proteomes" id="UP000182769"/>
    </source>
</evidence>
<accession>A0A0K6IM00</accession>
<proteinExistence type="predicted"/>
<dbReference type="Pfam" id="PF22309">
    <property type="entry name" value="HK-GC-Chemotax_sensor"/>
    <property type="match status" value="1"/>
</dbReference>
<dbReference type="EC" id="2.7.7.65" evidence="2"/>
<sequence>MLLLRYVLRADLRRLILLLTVGSVLVTLGNSYLAIYNVQRTLLVENTLIANQRYASKVAESAQMMLNTAQHSIAFSASLFAKEPLTSVKADEEVYRLVNQLDVFNSAIVVNSKAEVMAVYPETTISKGYVLPENTRQSFYERKPLISNPFHSISGHTIISISHPIWNEDGQYLGYIAGTIYLDKNGSLSRLMREHYFTDHSYLYVVDQYGELLFHIDPERVGENVAQMPLVQKAMTGFEGSAEGRNSKGIDMLAGFAPVRAANWGVVVQKPREQVLASLDEHLMRVFWQSLPLAILTLIVIWFLALLISRPLRQLARNAERVNEKDVQQSILAIRSWYYEASQLKMAVLNAIGLLNDKIHQLDTVSQTDPLTNLYNRRGMQRLLDEFEANNEPFSVLALDIDHFKAVNDRYGHDVGDLVIQQLAFQMKTFIREGDIACRVGGEEFLVFLPNTNAEKAFNLAQSLRESIASTQMPKVQRITVSVGLGCVHESVTMQNIDLAIKQADRALYKAKNAGRNCVCFSDHVSSSKSSDH</sequence>
<dbReference type="FunFam" id="3.30.70.270:FF:000001">
    <property type="entry name" value="Diguanylate cyclase domain protein"/>
    <property type="match status" value="1"/>
</dbReference>
<dbReference type="RefSeq" id="WP_055463293.1">
    <property type="nucleotide sequence ID" value="NZ_CYHG01000006.1"/>
</dbReference>
<comment type="catalytic activity">
    <reaction evidence="3">
        <text>2 GTP = 3',3'-c-di-GMP + 2 diphosphate</text>
        <dbReference type="Rhea" id="RHEA:24898"/>
        <dbReference type="ChEBI" id="CHEBI:33019"/>
        <dbReference type="ChEBI" id="CHEBI:37565"/>
        <dbReference type="ChEBI" id="CHEBI:58805"/>
        <dbReference type="EC" id="2.7.7.65"/>
    </reaction>
</comment>
<dbReference type="OrthoDB" id="9812260at2"/>
<evidence type="ECO:0000313" key="6">
    <source>
        <dbReference type="EMBL" id="CUB04357.1"/>
    </source>
</evidence>
<dbReference type="CDD" id="cd18774">
    <property type="entry name" value="PDC2_HK_sensor"/>
    <property type="match status" value="1"/>
</dbReference>
<feature type="domain" description="GGDEF" evidence="5">
    <location>
        <begin position="392"/>
        <end position="524"/>
    </location>
</feature>
<feature type="transmembrane region" description="Helical" evidence="4">
    <location>
        <begin position="286"/>
        <end position="308"/>
    </location>
</feature>
<evidence type="ECO:0000256" key="1">
    <source>
        <dbReference type="ARBA" id="ARBA00001946"/>
    </source>
</evidence>
<dbReference type="CDD" id="cd18773">
    <property type="entry name" value="PDC1_HK_sensor"/>
    <property type="match status" value="1"/>
</dbReference>
<dbReference type="SUPFAM" id="SSF103190">
    <property type="entry name" value="Sensory domain-like"/>
    <property type="match status" value="1"/>
</dbReference>
<dbReference type="InterPro" id="IPR043128">
    <property type="entry name" value="Rev_trsase/Diguanyl_cyclase"/>
</dbReference>
<reference evidence="7" key="1">
    <citation type="submission" date="2015-08" db="EMBL/GenBank/DDBJ databases">
        <authorList>
            <person name="Varghese N."/>
        </authorList>
    </citation>
    <scope>NUCLEOTIDE SEQUENCE [LARGE SCALE GENOMIC DNA]</scope>
    <source>
        <strain evidence="7">JCM 18476</strain>
    </source>
</reference>
<dbReference type="Gene3D" id="6.10.340.10">
    <property type="match status" value="1"/>
</dbReference>
<dbReference type="SUPFAM" id="SSF55073">
    <property type="entry name" value="Nucleotide cyclase"/>
    <property type="match status" value="1"/>
</dbReference>
<dbReference type="InterPro" id="IPR029787">
    <property type="entry name" value="Nucleotide_cyclase"/>
</dbReference>
<dbReference type="InterPro" id="IPR029151">
    <property type="entry name" value="Sensor-like_sf"/>
</dbReference>
<dbReference type="SMART" id="SM00267">
    <property type="entry name" value="GGDEF"/>
    <property type="match status" value="1"/>
</dbReference>
<keyword evidence="4" id="KW-0472">Membrane</keyword>
<dbReference type="EMBL" id="CYHG01000006">
    <property type="protein sequence ID" value="CUB04357.1"/>
    <property type="molecule type" value="Genomic_DNA"/>
</dbReference>
<evidence type="ECO:0000256" key="4">
    <source>
        <dbReference type="SAM" id="Phobius"/>
    </source>
</evidence>
<keyword evidence="4" id="KW-0812">Transmembrane</keyword>
<organism evidence="6 7">
    <name type="scientific">Marinomonas fungiae</name>
    <dbReference type="NCBI Taxonomy" id="1137284"/>
    <lineage>
        <taxon>Bacteria</taxon>
        <taxon>Pseudomonadati</taxon>
        <taxon>Pseudomonadota</taxon>
        <taxon>Gammaproteobacteria</taxon>
        <taxon>Oceanospirillales</taxon>
        <taxon>Oceanospirillaceae</taxon>
        <taxon>Marinomonas</taxon>
    </lineage>
</organism>
<evidence type="ECO:0000256" key="2">
    <source>
        <dbReference type="ARBA" id="ARBA00012528"/>
    </source>
</evidence>
<dbReference type="PANTHER" id="PTHR45138">
    <property type="entry name" value="REGULATORY COMPONENTS OF SENSORY TRANSDUCTION SYSTEM"/>
    <property type="match status" value="1"/>
</dbReference>
<gene>
    <name evidence="6" type="ORF">Ga0061065_106176</name>
</gene>
<dbReference type="PROSITE" id="PS50887">
    <property type="entry name" value="GGDEF"/>
    <property type="match status" value="1"/>
</dbReference>
<keyword evidence="4" id="KW-1133">Transmembrane helix</keyword>
<evidence type="ECO:0000259" key="5">
    <source>
        <dbReference type="PROSITE" id="PS50887"/>
    </source>
</evidence>
<dbReference type="STRING" id="1137284.GCA_001418205_02222"/>
<dbReference type="GO" id="GO:0052621">
    <property type="term" value="F:diguanylate cyclase activity"/>
    <property type="evidence" value="ECO:0007669"/>
    <property type="project" value="UniProtKB-EC"/>
</dbReference>
<dbReference type="AlphaFoldDB" id="A0A0K6IM00"/>
<dbReference type="InterPro" id="IPR054513">
    <property type="entry name" value="Dret_0059-like_sensor"/>
</dbReference>
<protein>
    <recommendedName>
        <fullName evidence="2">diguanylate cyclase</fullName>
        <ecNumber evidence="2">2.7.7.65</ecNumber>
    </recommendedName>
</protein>
<dbReference type="InterPro" id="IPR000160">
    <property type="entry name" value="GGDEF_dom"/>
</dbReference>
<dbReference type="InterPro" id="IPR050469">
    <property type="entry name" value="Diguanylate_Cyclase"/>
</dbReference>
<dbReference type="Proteomes" id="UP000182769">
    <property type="component" value="Unassembled WGS sequence"/>
</dbReference>
<comment type="cofactor">
    <cofactor evidence="1">
        <name>Mg(2+)</name>
        <dbReference type="ChEBI" id="CHEBI:18420"/>
    </cofactor>
</comment>
<dbReference type="Gene3D" id="3.30.70.270">
    <property type="match status" value="1"/>
</dbReference>
<evidence type="ECO:0000256" key="3">
    <source>
        <dbReference type="ARBA" id="ARBA00034247"/>
    </source>
</evidence>
<dbReference type="Gene3D" id="3.30.450.20">
    <property type="entry name" value="PAS domain"/>
    <property type="match status" value="1"/>
</dbReference>
<dbReference type="PANTHER" id="PTHR45138:SF9">
    <property type="entry name" value="DIGUANYLATE CYCLASE DGCM-RELATED"/>
    <property type="match status" value="1"/>
</dbReference>
<keyword evidence="7" id="KW-1185">Reference proteome</keyword>